<dbReference type="AlphaFoldDB" id="A0A1M6JEP1"/>
<dbReference type="Pfam" id="PF00293">
    <property type="entry name" value="NUDIX"/>
    <property type="match status" value="1"/>
</dbReference>
<dbReference type="PROSITE" id="PS51462">
    <property type="entry name" value="NUDIX"/>
    <property type="match status" value="1"/>
</dbReference>
<reference evidence="4" key="1">
    <citation type="submission" date="2016-11" db="EMBL/GenBank/DDBJ databases">
        <authorList>
            <person name="Varghese N."/>
            <person name="Submissions S."/>
        </authorList>
    </citation>
    <scope>NUCLEOTIDE SEQUENCE [LARGE SCALE GENOMIC DNA]</scope>
    <source>
        <strain evidence="4">DSM 15518</strain>
    </source>
</reference>
<feature type="domain" description="Nudix hydrolase" evidence="2">
    <location>
        <begin position="56"/>
        <end position="190"/>
    </location>
</feature>
<dbReference type="InterPro" id="IPR015797">
    <property type="entry name" value="NUDIX_hydrolase-like_dom_sf"/>
</dbReference>
<evidence type="ECO:0000313" key="4">
    <source>
        <dbReference type="Proteomes" id="UP000242497"/>
    </source>
</evidence>
<evidence type="ECO:0000313" key="3">
    <source>
        <dbReference type="EMBL" id="SHJ45072.1"/>
    </source>
</evidence>
<dbReference type="GO" id="GO:0016787">
    <property type="term" value="F:hydrolase activity"/>
    <property type="evidence" value="ECO:0007669"/>
    <property type="project" value="UniProtKB-KW"/>
</dbReference>
<dbReference type="CDD" id="cd03424">
    <property type="entry name" value="NUDIX_ADPRase_Nudt5_UGPPase_Nudt14"/>
    <property type="match status" value="1"/>
</dbReference>
<keyword evidence="1" id="KW-0378">Hydrolase</keyword>
<dbReference type="OrthoDB" id="9788922at2"/>
<evidence type="ECO:0000256" key="1">
    <source>
        <dbReference type="ARBA" id="ARBA00022801"/>
    </source>
</evidence>
<accession>A0A1M6JEP1</accession>
<dbReference type="PANTHER" id="PTHR11839">
    <property type="entry name" value="UDP/ADP-SUGAR PYROPHOSPHATASE"/>
    <property type="match status" value="1"/>
</dbReference>
<gene>
    <name evidence="3" type="ORF">SAMN02744037_00098</name>
</gene>
<evidence type="ECO:0000259" key="2">
    <source>
        <dbReference type="PROSITE" id="PS51462"/>
    </source>
</evidence>
<dbReference type="GO" id="GO:0006753">
    <property type="term" value="P:nucleoside phosphate metabolic process"/>
    <property type="evidence" value="ECO:0007669"/>
    <property type="project" value="TreeGrafter"/>
</dbReference>
<dbReference type="PROSITE" id="PS00893">
    <property type="entry name" value="NUDIX_BOX"/>
    <property type="match status" value="1"/>
</dbReference>
<sequence>MTKNKMEKLTPLVETKFISLYDATYKNKNDEERHWMIVSRKDYKTLNDIYFNNEKEKIDAVVIASLHKESKKLVLIKQFRMPINDYIYELPAGLVDPNEDMKTTLKRELKEETGLDLLEINEVNSKNQVYLSPGMTDESVAFVYCTCEGNVTDEYLEDDEDIEPVLVSQDEAKRILQSNAKIDIKAFIMLQNFVNLGENMFV</sequence>
<protein>
    <submittedName>
        <fullName evidence="3">ADP-ribose pyrophosphatase</fullName>
    </submittedName>
</protein>
<name>A0A1M6JEP1_9FIRM</name>
<dbReference type="RefSeq" id="WP_072886452.1">
    <property type="nucleotide sequence ID" value="NZ_FRAE01000004.1"/>
</dbReference>
<dbReference type="EMBL" id="FRAE01000004">
    <property type="protein sequence ID" value="SHJ45072.1"/>
    <property type="molecule type" value="Genomic_DNA"/>
</dbReference>
<dbReference type="InterPro" id="IPR000086">
    <property type="entry name" value="NUDIX_hydrolase_dom"/>
</dbReference>
<dbReference type="STRING" id="1123349.SAMN02744037_00098"/>
<organism evidence="3 4">
    <name type="scientific">Tepidibacter formicigenes DSM 15518</name>
    <dbReference type="NCBI Taxonomy" id="1123349"/>
    <lineage>
        <taxon>Bacteria</taxon>
        <taxon>Bacillati</taxon>
        <taxon>Bacillota</taxon>
        <taxon>Clostridia</taxon>
        <taxon>Peptostreptococcales</taxon>
        <taxon>Peptostreptococcaceae</taxon>
        <taxon>Tepidibacter</taxon>
    </lineage>
</organism>
<dbReference type="Proteomes" id="UP000242497">
    <property type="component" value="Unassembled WGS sequence"/>
</dbReference>
<dbReference type="InterPro" id="IPR020084">
    <property type="entry name" value="NUDIX_hydrolase_CS"/>
</dbReference>
<dbReference type="Gene3D" id="3.90.79.10">
    <property type="entry name" value="Nucleoside Triphosphate Pyrophosphohydrolase"/>
    <property type="match status" value="1"/>
</dbReference>
<proteinExistence type="predicted"/>
<dbReference type="GO" id="GO:0019693">
    <property type="term" value="P:ribose phosphate metabolic process"/>
    <property type="evidence" value="ECO:0007669"/>
    <property type="project" value="TreeGrafter"/>
</dbReference>
<dbReference type="SUPFAM" id="SSF55811">
    <property type="entry name" value="Nudix"/>
    <property type="match status" value="1"/>
</dbReference>
<dbReference type="PANTHER" id="PTHR11839:SF1">
    <property type="entry name" value="ADP-SUGAR PYROPHOSPHATASE"/>
    <property type="match status" value="1"/>
</dbReference>
<keyword evidence="4" id="KW-1185">Reference proteome</keyword>